<comment type="caution">
    <text evidence="2">The sequence shown here is derived from an EMBL/GenBank/DDBJ whole genome shotgun (WGS) entry which is preliminary data.</text>
</comment>
<feature type="binding site" evidence="1">
    <location>
        <position position="430"/>
    </location>
    <ligand>
        <name>Mg(2+)</name>
        <dbReference type="ChEBI" id="CHEBI:18420"/>
    </ligand>
</feature>
<dbReference type="EMBL" id="NVSR01000147">
    <property type="protein sequence ID" value="PCI23379.1"/>
    <property type="molecule type" value="Genomic_DNA"/>
</dbReference>
<organism evidence="2 3">
    <name type="scientific">SAR324 cluster bacterium</name>
    <dbReference type="NCBI Taxonomy" id="2024889"/>
    <lineage>
        <taxon>Bacteria</taxon>
        <taxon>Deltaproteobacteria</taxon>
        <taxon>SAR324 cluster</taxon>
    </lineage>
</organism>
<protein>
    <submittedName>
        <fullName evidence="2">Uncharacterized protein</fullName>
    </submittedName>
</protein>
<dbReference type="Proteomes" id="UP000218113">
    <property type="component" value="Unassembled WGS sequence"/>
</dbReference>
<evidence type="ECO:0000256" key="1">
    <source>
        <dbReference type="PIRSR" id="PIRSR601501-1"/>
    </source>
</evidence>
<proteinExistence type="predicted"/>
<dbReference type="InterPro" id="IPR050867">
    <property type="entry name" value="NiFe/NiFeSe_hydrgnase_LSU"/>
</dbReference>
<dbReference type="PANTHER" id="PTHR42958:SF4">
    <property type="entry name" value="HYDROGENASE EXPRESSION_FORMATION PROTEIN HUPK"/>
    <property type="match status" value="1"/>
</dbReference>
<dbReference type="GO" id="GO:0016151">
    <property type="term" value="F:nickel cation binding"/>
    <property type="evidence" value="ECO:0007669"/>
    <property type="project" value="InterPro"/>
</dbReference>
<keyword evidence="1" id="KW-0460">Magnesium</keyword>
<dbReference type="PANTHER" id="PTHR42958">
    <property type="entry name" value="HYDROGENASE-2 LARGE CHAIN"/>
    <property type="match status" value="1"/>
</dbReference>
<dbReference type="Pfam" id="PF00374">
    <property type="entry name" value="NiFeSe_Hases"/>
    <property type="match status" value="2"/>
</dbReference>
<feature type="binding site" evidence="1">
    <location>
        <position position="40"/>
    </location>
    <ligand>
        <name>Mg(2+)</name>
        <dbReference type="ChEBI" id="CHEBI:18420"/>
    </ligand>
</feature>
<sequence>MSQKVLHRMANREGHLEVILDKTAEGEVVFLKSGQSIHLEDSLIGRSPLEAIQLTQRLSTKSGVAHGIAATLALENYLQIEPARTGQLVRHIQLYLSTIHSHIHHFYWEVLPDYLNLAHETSEFKKYYMGLKLGRARRGDLSRKKGRKILAHLPQAYRTLGILQEALAELGGKFPVVMNLIPGGVTNFSLDRKLIMRLLRSLEQSKAFIELVWPTDVKEFIQAVPNSTKTFDEGMYLISFGSLLLKKGENQQQFYSTGVLMEEKKDSLNELKITESLYHTYYRLISRLEEDDDNFYDPKRKEAYTWIKGARYESEPMFTGALARMLVTHVMGGNLDISDNMQRMIEDLQLPPDAPNCLASRLLAEVLETRFFMREVMEHLQSLDPMKDRNLKRSFDFQLQGSGTGKVEAPGGSLLHEVWIKDGLITQYRIVSPANWNFSTTDSSGKTGIVERELNRLHQAGKLTSRECSKVLNSYYIQVLDGTQ</sequence>
<accession>A0A2A4SQL7</accession>
<evidence type="ECO:0000313" key="3">
    <source>
        <dbReference type="Proteomes" id="UP000218113"/>
    </source>
</evidence>
<evidence type="ECO:0000313" key="2">
    <source>
        <dbReference type="EMBL" id="PCI23379.1"/>
    </source>
</evidence>
<dbReference type="Gene3D" id="1.10.645.10">
    <property type="entry name" value="Cytochrome-c3 Hydrogenase, chain B"/>
    <property type="match status" value="1"/>
</dbReference>
<dbReference type="InterPro" id="IPR029014">
    <property type="entry name" value="NiFe-Hase_large"/>
</dbReference>
<keyword evidence="1" id="KW-0479">Metal-binding</keyword>
<dbReference type="AlphaFoldDB" id="A0A2A4SQL7"/>
<dbReference type="SUPFAM" id="SSF56762">
    <property type="entry name" value="HydB/Nqo4-like"/>
    <property type="match status" value="1"/>
</dbReference>
<reference evidence="3" key="1">
    <citation type="submission" date="2017-08" db="EMBL/GenBank/DDBJ databases">
        <title>A dynamic microbial community with high functional redundancy inhabits the cold, oxic subseafloor aquifer.</title>
        <authorList>
            <person name="Tully B.J."/>
            <person name="Wheat C.G."/>
            <person name="Glazer B.T."/>
            <person name="Huber J.A."/>
        </authorList>
    </citation>
    <scope>NUCLEOTIDE SEQUENCE [LARGE SCALE GENOMIC DNA]</scope>
</reference>
<gene>
    <name evidence="2" type="ORF">COB67_12900</name>
</gene>
<dbReference type="InterPro" id="IPR001501">
    <property type="entry name" value="Ni-dep_hyd_lsu"/>
</dbReference>
<name>A0A2A4SQL7_9DELT</name>